<gene>
    <name evidence="7" type="ORF">MTR67_051592</name>
</gene>
<evidence type="ECO:0000259" key="6">
    <source>
        <dbReference type="PROSITE" id="PS50103"/>
    </source>
</evidence>
<feature type="non-terminal residue" evidence="7">
    <location>
        <position position="1"/>
    </location>
</feature>
<dbReference type="Gene3D" id="4.10.1000.10">
    <property type="entry name" value="Zinc finger, CCCH-type"/>
    <property type="match status" value="1"/>
</dbReference>
<reference evidence="7" key="1">
    <citation type="submission" date="2023-08" db="EMBL/GenBank/DDBJ databases">
        <title>A de novo genome assembly of Solanum verrucosum Schlechtendal, a Mexican diploid species geographically isolated from the other diploid A-genome species in potato relatives.</title>
        <authorList>
            <person name="Hosaka K."/>
        </authorList>
    </citation>
    <scope>NUCLEOTIDE SEQUENCE</scope>
    <source>
        <tissue evidence="7">Young leaves</tissue>
    </source>
</reference>
<dbReference type="Pfam" id="PF00642">
    <property type="entry name" value="zf-CCCH"/>
    <property type="match status" value="1"/>
</dbReference>
<dbReference type="PANTHER" id="PTHR12547:SF121">
    <property type="entry name" value="ZINC FINGER CCCH DOMAIN-CONTAINING PROTEIN 39"/>
    <property type="match status" value="1"/>
</dbReference>
<dbReference type="GO" id="GO:0008270">
    <property type="term" value="F:zinc ion binding"/>
    <property type="evidence" value="ECO:0007669"/>
    <property type="project" value="UniProtKB-KW"/>
</dbReference>
<evidence type="ECO:0000256" key="2">
    <source>
        <dbReference type="ARBA" id="ARBA00022737"/>
    </source>
</evidence>
<keyword evidence="8" id="KW-1185">Reference proteome</keyword>
<dbReference type="SUPFAM" id="SSF90229">
    <property type="entry name" value="CCCH zinc finger"/>
    <property type="match status" value="3"/>
</dbReference>
<evidence type="ECO:0000313" key="8">
    <source>
        <dbReference type="Proteomes" id="UP001234989"/>
    </source>
</evidence>
<feature type="zinc finger region" description="C3H1-type" evidence="5">
    <location>
        <begin position="146"/>
        <end position="174"/>
    </location>
</feature>
<protein>
    <recommendedName>
        <fullName evidence="6">C3H1-type domain-containing protein</fullName>
    </recommendedName>
</protein>
<dbReference type="Gene3D" id="3.30.1370.210">
    <property type="match status" value="1"/>
</dbReference>
<dbReference type="FunFam" id="4.10.1000.10:FF:000003">
    <property type="entry name" value="Zinc finger CCCH domain-containing protein"/>
    <property type="match status" value="1"/>
</dbReference>
<sequence>IIKGDMSFSDQPPYPLHFILIPFADGDAGGVCPHSSMNYDLFESYCQFEHAPFFKRMTDSDNNLPNSITFPAIKYRVNSPNLQESKEISHLFYKTCMCAKFLKEAYKNGENCTFAHGVEDLRDPPPNWQDLVLVKDRELNEDKEKMHRMKICKIFYDGEECPYGHKCKFRHERPPNFKTNMPKDKESFAISIKTTRNISDPKMIETSKNENDIVRFKMPTYWKTKICNKWERTGQCSFRDRCHFAHGLSELQAPVLMNSVPITPRPFSAPLVANTVVNASVKDEKGEKKILKWKPSKKIAEIYGDWLDGYIPPHLLFRNIES</sequence>
<evidence type="ECO:0000256" key="4">
    <source>
        <dbReference type="ARBA" id="ARBA00022833"/>
    </source>
</evidence>
<dbReference type="Proteomes" id="UP001234989">
    <property type="component" value="Chromosome 12"/>
</dbReference>
<dbReference type="GO" id="GO:0003729">
    <property type="term" value="F:mRNA binding"/>
    <property type="evidence" value="ECO:0007669"/>
    <property type="project" value="InterPro"/>
</dbReference>
<dbReference type="InterPro" id="IPR045877">
    <property type="entry name" value="ZFP36-like"/>
</dbReference>
<keyword evidence="2" id="KW-0677">Repeat</keyword>
<keyword evidence="1 5" id="KW-0479">Metal-binding</keyword>
<accession>A0AAF0V4M5</accession>
<dbReference type="PANTHER" id="PTHR12547">
    <property type="entry name" value="CCCH ZINC FINGER/TIS11-RELATED"/>
    <property type="match status" value="1"/>
</dbReference>
<dbReference type="EMBL" id="CP133623">
    <property type="protein sequence ID" value="WMV58207.1"/>
    <property type="molecule type" value="Genomic_DNA"/>
</dbReference>
<feature type="domain" description="C3H1-type" evidence="6">
    <location>
        <begin position="146"/>
        <end position="174"/>
    </location>
</feature>
<organism evidence="7 8">
    <name type="scientific">Solanum verrucosum</name>
    <dbReference type="NCBI Taxonomy" id="315347"/>
    <lineage>
        <taxon>Eukaryota</taxon>
        <taxon>Viridiplantae</taxon>
        <taxon>Streptophyta</taxon>
        <taxon>Embryophyta</taxon>
        <taxon>Tracheophyta</taxon>
        <taxon>Spermatophyta</taxon>
        <taxon>Magnoliopsida</taxon>
        <taxon>eudicotyledons</taxon>
        <taxon>Gunneridae</taxon>
        <taxon>Pentapetalae</taxon>
        <taxon>asterids</taxon>
        <taxon>lamiids</taxon>
        <taxon>Solanales</taxon>
        <taxon>Solanaceae</taxon>
        <taxon>Solanoideae</taxon>
        <taxon>Solaneae</taxon>
        <taxon>Solanum</taxon>
    </lineage>
</organism>
<feature type="domain" description="C3H1-type" evidence="6">
    <location>
        <begin position="221"/>
        <end position="249"/>
    </location>
</feature>
<dbReference type="GO" id="GO:0051252">
    <property type="term" value="P:regulation of RNA metabolic process"/>
    <property type="evidence" value="ECO:0007669"/>
    <property type="project" value="UniProtKB-ARBA"/>
</dbReference>
<evidence type="ECO:0000256" key="1">
    <source>
        <dbReference type="ARBA" id="ARBA00022723"/>
    </source>
</evidence>
<keyword evidence="4 5" id="KW-0862">Zinc</keyword>
<dbReference type="PROSITE" id="PS50103">
    <property type="entry name" value="ZF_C3H1"/>
    <property type="match status" value="2"/>
</dbReference>
<dbReference type="SMART" id="SM00356">
    <property type="entry name" value="ZnF_C3H1"/>
    <property type="match status" value="3"/>
</dbReference>
<keyword evidence="3 5" id="KW-0863">Zinc-finger</keyword>
<dbReference type="GO" id="GO:0010468">
    <property type="term" value="P:regulation of gene expression"/>
    <property type="evidence" value="ECO:0007669"/>
    <property type="project" value="UniProtKB-ARBA"/>
</dbReference>
<evidence type="ECO:0000313" key="7">
    <source>
        <dbReference type="EMBL" id="WMV58207.1"/>
    </source>
</evidence>
<proteinExistence type="predicted"/>
<dbReference type="AlphaFoldDB" id="A0AAF0V4M5"/>
<dbReference type="InterPro" id="IPR000571">
    <property type="entry name" value="Znf_CCCH"/>
</dbReference>
<feature type="zinc finger region" description="C3H1-type" evidence="5">
    <location>
        <begin position="221"/>
        <end position="249"/>
    </location>
</feature>
<dbReference type="InterPro" id="IPR036855">
    <property type="entry name" value="Znf_CCCH_sf"/>
</dbReference>
<evidence type="ECO:0000256" key="5">
    <source>
        <dbReference type="PROSITE-ProRule" id="PRU00723"/>
    </source>
</evidence>
<name>A0AAF0V4M5_SOLVR</name>
<dbReference type="InterPro" id="IPR041367">
    <property type="entry name" value="Znf-CCCH_4"/>
</dbReference>
<evidence type="ECO:0000256" key="3">
    <source>
        <dbReference type="ARBA" id="ARBA00022771"/>
    </source>
</evidence>
<dbReference type="Pfam" id="PF18044">
    <property type="entry name" value="zf-CCCH_4"/>
    <property type="match status" value="1"/>
</dbReference>